<dbReference type="EMBL" id="JBHULI010000013">
    <property type="protein sequence ID" value="MFD2531793.1"/>
    <property type="molecule type" value="Genomic_DNA"/>
</dbReference>
<protein>
    <submittedName>
        <fullName evidence="1">Uncharacterized protein</fullName>
    </submittedName>
</protein>
<gene>
    <name evidence="1" type="ORF">ACFSVN_04985</name>
</gene>
<dbReference type="Proteomes" id="UP001597460">
    <property type="component" value="Unassembled WGS sequence"/>
</dbReference>
<proteinExistence type="predicted"/>
<dbReference type="RefSeq" id="WP_390299494.1">
    <property type="nucleotide sequence ID" value="NZ_JBHULI010000013.1"/>
</dbReference>
<accession>A0ABW5JJZ8</accession>
<evidence type="ECO:0000313" key="1">
    <source>
        <dbReference type="EMBL" id="MFD2531793.1"/>
    </source>
</evidence>
<reference evidence="2" key="1">
    <citation type="journal article" date="2019" name="Int. J. Syst. Evol. Microbiol.">
        <title>The Global Catalogue of Microorganisms (GCM) 10K type strain sequencing project: providing services to taxonomists for standard genome sequencing and annotation.</title>
        <authorList>
            <consortium name="The Broad Institute Genomics Platform"/>
            <consortium name="The Broad Institute Genome Sequencing Center for Infectious Disease"/>
            <person name="Wu L."/>
            <person name="Ma J."/>
        </authorList>
    </citation>
    <scope>NUCLEOTIDE SEQUENCE [LARGE SCALE GENOMIC DNA]</scope>
    <source>
        <strain evidence="2">KCTC 52042</strain>
    </source>
</reference>
<organism evidence="1 2">
    <name type="scientific">Gracilimonas halophila</name>
    <dbReference type="NCBI Taxonomy" id="1834464"/>
    <lineage>
        <taxon>Bacteria</taxon>
        <taxon>Pseudomonadati</taxon>
        <taxon>Balneolota</taxon>
        <taxon>Balneolia</taxon>
        <taxon>Balneolales</taxon>
        <taxon>Balneolaceae</taxon>
        <taxon>Gracilimonas</taxon>
    </lineage>
</organism>
<sequence length="57" mass="6807">MTLTINKKDSIKKIREAIEKASSKRKKNKVDIDRYFGKVNFGMDGLEYQKKVRNEWE</sequence>
<keyword evidence="2" id="KW-1185">Reference proteome</keyword>
<name>A0ABW5JJZ8_9BACT</name>
<comment type="caution">
    <text evidence="1">The sequence shown here is derived from an EMBL/GenBank/DDBJ whole genome shotgun (WGS) entry which is preliminary data.</text>
</comment>
<evidence type="ECO:0000313" key="2">
    <source>
        <dbReference type="Proteomes" id="UP001597460"/>
    </source>
</evidence>